<evidence type="ECO:0000259" key="2">
    <source>
        <dbReference type="Pfam" id="PF25502"/>
    </source>
</evidence>
<protein>
    <submittedName>
        <fullName evidence="3">Uncharacterized protein</fullName>
    </submittedName>
</protein>
<evidence type="ECO:0000259" key="1">
    <source>
        <dbReference type="Pfam" id="PF25500"/>
    </source>
</evidence>
<evidence type="ECO:0000313" key="4">
    <source>
        <dbReference type="Proteomes" id="UP001187192"/>
    </source>
</evidence>
<feature type="domain" description="DUF7915" evidence="2">
    <location>
        <begin position="186"/>
        <end position="351"/>
    </location>
</feature>
<keyword evidence="4" id="KW-1185">Reference proteome</keyword>
<dbReference type="Proteomes" id="UP001187192">
    <property type="component" value="Unassembled WGS sequence"/>
</dbReference>
<proteinExistence type="predicted"/>
<organism evidence="3 4">
    <name type="scientific">Ficus carica</name>
    <name type="common">Common fig</name>
    <dbReference type="NCBI Taxonomy" id="3494"/>
    <lineage>
        <taxon>Eukaryota</taxon>
        <taxon>Viridiplantae</taxon>
        <taxon>Streptophyta</taxon>
        <taxon>Embryophyta</taxon>
        <taxon>Tracheophyta</taxon>
        <taxon>Spermatophyta</taxon>
        <taxon>Magnoliopsida</taxon>
        <taxon>eudicotyledons</taxon>
        <taxon>Gunneridae</taxon>
        <taxon>Pentapetalae</taxon>
        <taxon>rosids</taxon>
        <taxon>fabids</taxon>
        <taxon>Rosales</taxon>
        <taxon>Moraceae</taxon>
        <taxon>Ficeae</taxon>
        <taxon>Ficus</taxon>
    </lineage>
</organism>
<dbReference type="Pfam" id="PF25502">
    <property type="entry name" value="DUF7915"/>
    <property type="match status" value="1"/>
</dbReference>
<dbReference type="InterPro" id="IPR057237">
    <property type="entry name" value="DUF7915"/>
</dbReference>
<dbReference type="AlphaFoldDB" id="A0AA88DQI5"/>
<dbReference type="PANTHER" id="PTHR33913">
    <property type="entry name" value="ALEURONE LAYER MORPHOGENESIS PROTEIN"/>
    <property type="match status" value="1"/>
</dbReference>
<dbReference type="EMBL" id="BTGU01000087">
    <property type="protein sequence ID" value="GMN59425.1"/>
    <property type="molecule type" value="Genomic_DNA"/>
</dbReference>
<evidence type="ECO:0000313" key="3">
    <source>
        <dbReference type="EMBL" id="GMN59425.1"/>
    </source>
</evidence>
<gene>
    <name evidence="3" type="ORF">TIFTF001_028512</name>
</gene>
<name>A0AA88DQI5_FICCA</name>
<accession>A0AA88DQI5</accession>
<sequence>MILTSFFAHGILKKIDNWSSESLSLAMDMSDVCPTEDAVRALLEHFVDPMLPAKSSLLDNPSQSQRQAVAKQVHAVLLLYNYYHRKQNRALEHLGFDSFCKLAVILKPTLLGHLKFMQISNVKELDDPENQLSIMEKTIMHACDISKVLDASRENPNVEGWPLTKVAVFLVDSKNEKCLLLFNSITQGVWSVIEKDLEVLRQSSDGTTETKQVDKKRRVIRKPSIADSKINLAGFLQLAYSAVKELTGMLFSVHKTMEYASVIQGVTQADLIVLEDGVAYSVNKEKEATRFYIMQCTKPVNDDAIQVSINDVMNSLQGPLFEKSSGRWTVTPVVEHFHVLPYAGILSEWMHK</sequence>
<dbReference type="PANTHER" id="PTHR33913:SF1">
    <property type="entry name" value="DRBM DOMAIN-CONTAINING PROTEIN"/>
    <property type="match status" value="1"/>
</dbReference>
<dbReference type="Pfam" id="PF25500">
    <property type="entry name" value="DUF7913"/>
    <property type="match status" value="1"/>
</dbReference>
<reference evidence="3" key="1">
    <citation type="submission" date="2023-07" db="EMBL/GenBank/DDBJ databases">
        <title>draft genome sequence of fig (Ficus carica).</title>
        <authorList>
            <person name="Takahashi T."/>
            <person name="Nishimura K."/>
        </authorList>
    </citation>
    <scope>NUCLEOTIDE SEQUENCE</scope>
</reference>
<feature type="domain" description="DUF7913" evidence="1">
    <location>
        <begin position="31"/>
        <end position="150"/>
    </location>
</feature>
<dbReference type="InterPro" id="IPR057235">
    <property type="entry name" value="DUF7913"/>
</dbReference>
<comment type="caution">
    <text evidence="3">The sequence shown here is derived from an EMBL/GenBank/DDBJ whole genome shotgun (WGS) entry which is preliminary data.</text>
</comment>